<evidence type="ECO:0000313" key="4">
    <source>
        <dbReference type="Proteomes" id="UP001206983"/>
    </source>
</evidence>
<dbReference type="Gene3D" id="2.40.128.270">
    <property type="match status" value="1"/>
</dbReference>
<feature type="domain" description="DUF306" evidence="2">
    <location>
        <begin position="65"/>
        <end position="173"/>
    </location>
</feature>
<proteinExistence type="predicted"/>
<evidence type="ECO:0000313" key="3">
    <source>
        <dbReference type="EMBL" id="MCQ6962905.1"/>
    </source>
</evidence>
<dbReference type="Pfam" id="PF03724">
    <property type="entry name" value="META"/>
    <property type="match status" value="1"/>
</dbReference>
<gene>
    <name evidence="3" type="ORF">PV02_07460</name>
</gene>
<organism evidence="3 4">
    <name type="scientific">Methanolobus chelungpuianus</name>
    <dbReference type="NCBI Taxonomy" id="502115"/>
    <lineage>
        <taxon>Archaea</taxon>
        <taxon>Methanobacteriati</taxon>
        <taxon>Methanobacteriota</taxon>
        <taxon>Stenosarchaea group</taxon>
        <taxon>Methanomicrobia</taxon>
        <taxon>Methanosarcinales</taxon>
        <taxon>Methanosarcinaceae</taxon>
        <taxon>Methanolobus</taxon>
    </lineage>
</organism>
<evidence type="ECO:0000256" key="1">
    <source>
        <dbReference type="SAM" id="MobiDB-lite"/>
    </source>
</evidence>
<dbReference type="RefSeq" id="WP_256622767.1">
    <property type="nucleotide sequence ID" value="NZ_JTEO01000004.1"/>
</dbReference>
<sequence>MKRKTYIWTLTVVCALLTFSVFTLGCTETPPEEENDTGIDGNTTPENGGTGTDAVMISEENIDSIIGTEWQWAELSGPMPADQLLVPGPENYYLVFSEDGIYYFRADCNTGSGNYTLEGESLTLEPGVMTLVACGEDSLDSQYLASLNNVTSAATEEGQLILYLEDQENRMLFDNGGDFEQDSA</sequence>
<feature type="region of interest" description="Disordered" evidence="1">
    <location>
        <begin position="29"/>
        <end position="51"/>
    </location>
</feature>
<dbReference type="PANTHER" id="PTHR35535">
    <property type="entry name" value="HEAT SHOCK PROTEIN HSLJ"/>
    <property type="match status" value="1"/>
</dbReference>
<dbReference type="InterPro" id="IPR005184">
    <property type="entry name" value="DUF306_Meta_HslJ"/>
</dbReference>
<dbReference type="InterPro" id="IPR053147">
    <property type="entry name" value="Hsp_HslJ-like"/>
</dbReference>
<dbReference type="EMBL" id="JTEO01000004">
    <property type="protein sequence ID" value="MCQ6962905.1"/>
    <property type="molecule type" value="Genomic_DNA"/>
</dbReference>
<dbReference type="InterPro" id="IPR038670">
    <property type="entry name" value="HslJ-like_sf"/>
</dbReference>
<dbReference type="PANTHER" id="PTHR35535:SF2">
    <property type="entry name" value="DUF306 DOMAIN-CONTAINING PROTEIN"/>
    <property type="match status" value="1"/>
</dbReference>
<name>A0AAE3HAV3_9EURY</name>
<keyword evidence="4" id="KW-1185">Reference proteome</keyword>
<evidence type="ECO:0000259" key="2">
    <source>
        <dbReference type="Pfam" id="PF03724"/>
    </source>
</evidence>
<dbReference type="PROSITE" id="PS51257">
    <property type="entry name" value="PROKAR_LIPOPROTEIN"/>
    <property type="match status" value="1"/>
</dbReference>
<dbReference type="Proteomes" id="UP001206983">
    <property type="component" value="Unassembled WGS sequence"/>
</dbReference>
<dbReference type="AlphaFoldDB" id="A0AAE3HAV3"/>
<reference evidence="3 4" key="1">
    <citation type="journal article" date="2011" name="Appl. Environ. Microbiol.">
        <title>Methanogenic archaea isolated from Taiwan's Chelungpu fault.</title>
        <authorList>
            <person name="Wu S.Y."/>
            <person name="Lai M.C."/>
        </authorList>
    </citation>
    <scope>NUCLEOTIDE SEQUENCE [LARGE SCALE GENOMIC DNA]</scope>
    <source>
        <strain evidence="3 4">St545Mb</strain>
    </source>
</reference>
<accession>A0AAE3HAV3</accession>
<comment type="caution">
    <text evidence="3">The sequence shown here is derived from an EMBL/GenBank/DDBJ whole genome shotgun (WGS) entry which is preliminary data.</text>
</comment>
<protein>
    <recommendedName>
        <fullName evidence="2">DUF306 domain-containing protein</fullName>
    </recommendedName>
</protein>